<evidence type="ECO:0000256" key="1">
    <source>
        <dbReference type="ARBA" id="ARBA00022741"/>
    </source>
</evidence>
<evidence type="ECO:0000256" key="3">
    <source>
        <dbReference type="ARBA" id="ARBA00022840"/>
    </source>
</evidence>
<keyword evidence="6" id="KW-1185">Reference proteome</keyword>
<evidence type="ECO:0000313" key="5">
    <source>
        <dbReference type="EMBL" id="GJE73987.1"/>
    </source>
</evidence>
<evidence type="ECO:0000313" key="6">
    <source>
        <dbReference type="Proteomes" id="UP001055093"/>
    </source>
</evidence>
<keyword evidence="2" id="KW-0378">Hydrolase</keyword>
<dbReference type="PANTHER" id="PTHR43309">
    <property type="entry name" value="5-OXOPROLINASE SUBUNIT C"/>
    <property type="match status" value="1"/>
</dbReference>
<keyword evidence="1" id="KW-0547">Nucleotide-binding</keyword>
<accession>A0ABQ4UTF2</accession>
<comment type="caution">
    <text evidence="5">The sequence shown here is derived from an EMBL/GenBank/DDBJ whole genome shotgun (WGS) entry which is preliminary data.</text>
</comment>
<dbReference type="Pfam" id="PF02626">
    <property type="entry name" value="CT_A_B"/>
    <property type="match status" value="1"/>
</dbReference>
<dbReference type="Gene3D" id="2.40.100.10">
    <property type="entry name" value="Cyclophilin-like"/>
    <property type="match status" value="1"/>
</dbReference>
<name>A0ABQ4UTF2_9HYPH</name>
<organism evidence="5 6">
    <name type="scientific">Methylorubrum suomiense</name>
    <dbReference type="NCBI Taxonomy" id="144191"/>
    <lineage>
        <taxon>Bacteria</taxon>
        <taxon>Pseudomonadati</taxon>
        <taxon>Pseudomonadota</taxon>
        <taxon>Alphaproteobacteria</taxon>
        <taxon>Hyphomicrobiales</taxon>
        <taxon>Methylobacteriaceae</taxon>
        <taxon>Methylorubrum</taxon>
    </lineage>
</organism>
<dbReference type="PANTHER" id="PTHR43309:SF5">
    <property type="entry name" value="5-OXOPROLINASE SUBUNIT C"/>
    <property type="match status" value="1"/>
</dbReference>
<proteinExistence type="predicted"/>
<dbReference type="EMBL" id="BPRE01000001">
    <property type="protein sequence ID" value="GJE73987.1"/>
    <property type="molecule type" value="Genomic_DNA"/>
</dbReference>
<protein>
    <submittedName>
        <fullName evidence="5">5-oxoprolinase subunit C</fullName>
    </submittedName>
</protein>
<feature type="domain" description="Carboxyltransferase" evidence="4">
    <location>
        <begin position="26"/>
        <end position="305"/>
    </location>
</feature>
<dbReference type="Proteomes" id="UP001055093">
    <property type="component" value="Unassembled WGS sequence"/>
</dbReference>
<evidence type="ECO:0000256" key="2">
    <source>
        <dbReference type="ARBA" id="ARBA00022801"/>
    </source>
</evidence>
<evidence type="ECO:0000259" key="4">
    <source>
        <dbReference type="SMART" id="SM00797"/>
    </source>
</evidence>
<dbReference type="RefSeq" id="WP_137830467.1">
    <property type="nucleotide sequence ID" value="NZ_BPRE01000001.1"/>
</dbReference>
<sequence length="342" mass="34887">MSRILHLLRLSGAASIQDGGRPGYLRDGLSASGPMDRLAHEAANRLVGNPPGAAAIEWGLAAATLRVEGGPVRLALAGACGPLLLDGEPVADHRSFVLREGAELTLGRPRTGVFATLAIAGGLALRPVLGSVALHRRAGIGGRDGGPLQEGDRLTLAGPAPAGEADVGLDPVPLESDRPVRVVLGPQDDHFTQEGVATFLTATYTVSGQADRMGYQFDGPAIAHGAGGFNIVSDATAMGSVQVPGSGRPIVLMADRQTTGGYPKIATVISADLRRIAQRRPGETVRFEAIDLAAARRCAQARAAALDALPGHLCPVAGEAERLMAANLAGAAVDALGDDAAS</sequence>
<dbReference type="InterPro" id="IPR052708">
    <property type="entry name" value="PxpC"/>
</dbReference>
<dbReference type="NCBIfam" id="TIGR00724">
    <property type="entry name" value="urea_amlyse_rel"/>
    <property type="match status" value="1"/>
</dbReference>
<reference evidence="5" key="1">
    <citation type="journal article" date="2021" name="Front. Microbiol.">
        <title>Comprehensive Comparative Genomics and Phenotyping of Methylobacterium Species.</title>
        <authorList>
            <person name="Alessa O."/>
            <person name="Ogura Y."/>
            <person name="Fujitani Y."/>
            <person name="Takami H."/>
            <person name="Hayashi T."/>
            <person name="Sahin N."/>
            <person name="Tani A."/>
        </authorList>
    </citation>
    <scope>NUCLEOTIDE SEQUENCE</scope>
    <source>
        <strain evidence="5">DSM 14458</strain>
    </source>
</reference>
<dbReference type="SUPFAM" id="SSF50891">
    <property type="entry name" value="Cyclophilin-like"/>
    <property type="match status" value="1"/>
</dbReference>
<keyword evidence="3" id="KW-0067">ATP-binding</keyword>
<reference evidence="5" key="2">
    <citation type="submission" date="2021-08" db="EMBL/GenBank/DDBJ databases">
        <authorList>
            <person name="Tani A."/>
            <person name="Ola A."/>
            <person name="Ogura Y."/>
            <person name="Katsura K."/>
            <person name="Hayashi T."/>
        </authorList>
    </citation>
    <scope>NUCLEOTIDE SEQUENCE</scope>
    <source>
        <strain evidence="5">DSM 14458</strain>
    </source>
</reference>
<dbReference type="InterPro" id="IPR029000">
    <property type="entry name" value="Cyclophilin-like_dom_sf"/>
</dbReference>
<gene>
    <name evidence="5" type="primary">pxpC</name>
    <name evidence="5" type="ORF">BGCPKDLD_0554</name>
</gene>
<dbReference type="SMART" id="SM00797">
    <property type="entry name" value="AHS2"/>
    <property type="match status" value="1"/>
</dbReference>
<dbReference type="InterPro" id="IPR003778">
    <property type="entry name" value="CT_A_B"/>
</dbReference>